<evidence type="ECO:0000313" key="5">
    <source>
        <dbReference type="Proteomes" id="UP001652621"/>
    </source>
</evidence>
<evidence type="ECO:0000313" key="4">
    <source>
        <dbReference type="EnsemblMetazoa" id="MDOA001759-PA"/>
    </source>
</evidence>
<name>A0A1I8M6M8_MUSDO</name>
<dbReference type="KEGG" id="mde:101892438"/>
<dbReference type="Pfam" id="PF07525">
    <property type="entry name" value="SOCS_box"/>
    <property type="match status" value="1"/>
</dbReference>
<feature type="domain" description="NHR" evidence="3">
    <location>
        <begin position="27"/>
        <end position="259"/>
    </location>
</feature>
<dbReference type="InterPro" id="IPR037962">
    <property type="entry name" value="Neuralized"/>
</dbReference>
<evidence type="ECO:0000259" key="2">
    <source>
        <dbReference type="PROSITE" id="PS50225"/>
    </source>
</evidence>
<dbReference type="eggNOG" id="KOG4625">
    <property type="taxonomic scope" value="Eukaryota"/>
</dbReference>
<feature type="region of interest" description="Disordered" evidence="1">
    <location>
        <begin position="1"/>
        <end position="23"/>
    </location>
</feature>
<dbReference type="Proteomes" id="UP001652621">
    <property type="component" value="Unplaced"/>
</dbReference>
<dbReference type="Pfam" id="PF07177">
    <property type="entry name" value="Neuralized"/>
    <property type="match status" value="1"/>
</dbReference>
<evidence type="ECO:0000256" key="1">
    <source>
        <dbReference type="SAM" id="MobiDB-lite"/>
    </source>
</evidence>
<reference evidence="4" key="1">
    <citation type="submission" date="2021-01" db="UniProtKB">
        <authorList>
            <consortium name="EnsemblMetazoa"/>
        </authorList>
    </citation>
    <scope>IDENTIFICATION</scope>
    <source>
        <strain evidence="4">Aabys</strain>
    </source>
</reference>
<dbReference type="InterPro" id="IPR006573">
    <property type="entry name" value="NHR_dom"/>
</dbReference>
<reference evidence="6" key="2">
    <citation type="submission" date="2025-04" db="UniProtKB">
        <authorList>
            <consortium name="RefSeq"/>
        </authorList>
    </citation>
    <scope>IDENTIFICATION</scope>
    <source>
        <strain evidence="6">Aabys</strain>
    </source>
</reference>
<sequence>MSVSETNNSSSTATPANYTPATSKRQLSRFHPYHGNNIILCEDNTVAFRKTSFADAVTFSEKPLQMGEIFLVEIEKNERGWSGHMRLGLTQLLPDVLGSMESGLPQFALPDLANLGTCWIFPISKFESHTLTPRSNAGDGGGGGGDTTNDGQPSTSSAGATKSSILGESMYVRTPRGMIPKRLLRPTAADGILLTDKGSRIGVVFIPTENDKTKGEMHFIINGVDQGPCTRDIPLDKAPPLHVVIDVYGTTKQIRIIQLYGIVSLQNACRDAILLNMKPQNIDKLPLPERLKNFLKGQD</sequence>
<dbReference type="PANTHER" id="PTHR12429:SF8">
    <property type="entry name" value="NEURALIZED-LIKE PROTEIN 2"/>
    <property type="match status" value="1"/>
</dbReference>
<keyword evidence="5" id="KW-1185">Reference proteome</keyword>
<evidence type="ECO:0000313" key="6">
    <source>
        <dbReference type="RefSeq" id="XP_005180960.1"/>
    </source>
</evidence>
<dbReference type="CDD" id="cd12887">
    <property type="entry name" value="SPRY_NHR_like"/>
    <property type="match status" value="1"/>
</dbReference>
<dbReference type="SMART" id="SM00588">
    <property type="entry name" value="NEUZ"/>
    <property type="match status" value="1"/>
</dbReference>
<dbReference type="AlphaFoldDB" id="A0A1I8M6M8"/>
<dbReference type="STRING" id="7370.A0A1I8M6M8"/>
<dbReference type="GO" id="GO:0061630">
    <property type="term" value="F:ubiquitin protein ligase activity"/>
    <property type="evidence" value="ECO:0007669"/>
    <property type="project" value="TreeGrafter"/>
</dbReference>
<dbReference type="SMART" id="SM00969">
    <property type="entry name" value="SOCS_box"/>
    <property type="match status" value="1"/>
</dbReference>
<dbReference type="Gene3D" id="1.10.750.20">
    <property type="entry name" value="SOCS box"/>
    <property type="match status" value="1"/>
</dbReference>
<dbReference type="InterPro" id="IPR001496">
    <property type="entry name" value="SOCS_box"/>
</dbReference>
<feature type="region of interest" description="Disordered" evidence="1">
    <location>
        <begin position="132"/>
        <end position="161"/>
    </location>
</feature>
<gene>
    <name evidence="4" type="primary">101892438</name>
    <name evidence="6" type="synonym">LOC101892438</name>
</gene>
<organism evidence="4">
    <name type="scientific">Musca domestica</name>
    <name type="common">House fly</name>
    <dbReference type="NCBI Taxonomy" id="7370"/>
    <lineage>
        <taxon>Eukaryota</taxon>
        <taxon>Metazoa</taxon>
        <taxon>Ecdysozoa</taxon>
        <taxon>Arthropoda</taxon>
        <taxon>Hexapoda</taxon>
        <taxon>Insecta</taxon>
        <taxon>Pterygota</taxon>
        <taxon>Neoptera</taxon>
        <taxon>Endopterygota</taxon>
        <taxon>Diptera</taxon>
        <taxon>Brachycera</taxon>
        <taxon>Muscomorpha</taxon>
        <taxon>Muscoidea</taxon>
        <taxon>Muscidae</taxon>
        <taxon>Musca</taxon>
    </lineage>
</organism>
<dbReference type="Gene3D" id="2.60.120.920">
    <property type="match status" value="1"/>
</dbReference>
<dbReference type="InterPro" id="IPR043136">
    <property type="entry name" value="B30.2/SPRY_sf"/>
</dbReference>
<accession>A0A1I8M6M8</accession>
<feature type="compositionally biased region" description="Polar residues" evidence="1">
    <location>
        <begin position="152"/>
        <end position="161"/>
    </location>
</feature>
<evidence type="ECO:0000259" key="3">
    <source>
        <dbReference type="PROSITE" id="PS51065"/>
    </source>
</evidence>
<dbReference type="PANTHER" id="PTHR12429">
    <property type="entry name" value="NEURALIZED"/>
    <property type="match status" value="1"/>
</dbReference>
<dbReference type="RefSeq" id="XP_005180960.1">
    <property type="nucleotide sequence ID" value="XM_005180903.3"/>
</dbReference>
<dbReference type="FunFam" id="2.60.120.920:FF:000074">
    <property type="entry name" value="Neuralized protein 2"/>
    <property type="match status" value="1"/>
</dbReference>
<protein>
    <submittedName>
        <fullName evidence="6">Neuralized-like protein 2</fullName>
    </submittedName>
</protein>
<dbReference type="VEuPathDB" id="VectorBase:MDOMA2_012843"/>
<dbReference type="GO" id="GO:0035556">
    <property type="term" value="P:intracellular signal transduction"/>
    <property type="evidence" value="ECO:0007669"/>
    <property type="project" value="InterPro"/>
</dbReference>
<dbReference type="InterPro" id="IPR036036">
    <property type="entry name" value="SOCS_box-like_dom_sf"/>
</dbReference>
<dbReference type="VEuPathDB" id="VectorBase:MDOA001759"/>
<dbReference type="PROSITE" id="PS51065">
    <property type="entry name" value="NHR"/>
    <property type="match status" value="1"/>
</dbReference>
<proteinExistence type="predicted"/>
<dbReference type="CDD" id="cd03717">
    <property type="entry name" value="SOCS_SOCS_like"/>
    <property type="match status" value="1"/>
</dbReference>
<dbReference type="EnsemblMetazoa" id="MDOA001759-RA">
    <property type="protein sequence ID" value="MDOA001759-PA"/>
    <property type="gene ID" value="MDOA001759"/>
</dbReference>
<dbReference type="SUPFAM" id="SSF158235">
    <property type="entry name" value="SOCS box-like"/>
    <property type="match status" value="1"/>
</dbReference>
<feature type="domain" description="SOCS box" evidence="2">
    <location>
        <begin position="264"/>
        <end position="299"/>
    </location>
</feature>
<dbReference type="OrthoDB" id="10059069at2759"/>
<dbReference type="PROSITE" id="PS50225">
    <property type="entry name" value="SOCS"/>
    <property type="match status" value="1"/>
</dbReference>
<dbReference type="GeneID" id="101892438"/>